<dbReference type="RefSeq" id="XP_031806676.1">
    <property type="nucleotide sequence ID" value="XM_031950816.1"/>
</dbReference>
<dbReference type="PANTHER" id="PTHR14388">
    <property type="entry name" value="T CELL-SPECIFIC ADAPTER PROTEIN TSAD"/>
    <property type="match status" value="1"/>
</dbReference>
<evidence type="ECO:0000259" key="4">
    <source>
        <dbReference type="PROSITE" id="PS50001"/>
    </source>
</evidence>
<dbReference type="SUPFAM" id="SSF55550">
    <property type="entry name" value="SH2 domain"/>
    <property type="match status" value="1"/>
</dbReference>
<dbReference type="Ensembl" id="ENSSHAT00000022491.2">
    <property type="protein sequence ID" value="ENSSHAP00000022313.1"/>
    <property type="gene ID" value="ENSSHAG00000018885.2"/>
</dbReference>
<dbReference type="FunFam" id="3.30.505.10:FF:000034">
    <property type="entry name" value="SH2 domain-containing protein 4A"/>
    <property type="match status" value="1"/>
</dbReference>
<dbReference type="PANTHER" id="PTHR14388:SF5">
    <property type="entry name" value="SH2 DOMAIN-CONTAINING PROTEIN 4A"/>
    <property type="match status" value="1"/>
</dbReference>
<dbReference type="SMART" id="SM00252">
    <property type="entry name" value="SH2"/>
    <property type="match status" value="1"/>
</dbReference>
<dbReference type="FunCoup" id="G3X3Q8">
    <property type="interactions" value="884"/>
</dbReference>
<dbReference type="eggNOG" id="ENOG502QVV5">
    <property type="taxonomic scope" value="Eukaryota"/>
</dbReference>
<dbReference type="HOGENOM" id="CLU_029296_1_0_1"/>
<feature type="domain" description="SH2" evidence="4">
    <location>
        <begin position="356"/>
        <end position="448"/>
    </location>
</feature>
<feature type="compositionally biased region" description="Basic and acidic residues" evidence="3">
    <location>
        <begin position="200"/>
        <end position="268"/>
    </location>
</feature>
<dbReference type="PROSITE" id="PS50001">
    <property type="entry name" value="SH2"/>
    <property type="match status" value="1"/>
</dbReference>
<reference evidence="5 6" key="1">
    <citation type="journal article" date="2011" name="Proc. Natl. Acad. Sci. U.S.A.">
        <title>Genetic diversity and population structure of the endangered marsupial Sarcophilus harrisii (Tasmanian devil).</title>
        <authorList>
            <person name="Miller W."/>
            <person name="Hayes V.M."/>
            <person name="Ratan A."/>
            <person name="Petersen D.C."/>
            <person name="Wittekindt N.E."/>
            <person name="Miller J."/>
            <person name="Walenz B."/>
            <person name="Knight J."/>
            <person name="Qi J."/>
            <person name="Zhao F."/>
            <person name="Wang Q."/>
            <person name="Bedoya-Reina O.C."/>
            <person name="Katiyar N."/>
            <person name="Tomsho L.P."/>
            <person name="Kasson L.M."/>
            <person name="Hardie R.A."/>
            <person name="Woodbridge P."/>
            <person name="Tindall E.A."/>
            <person name="Bertelsen M.F."/>
            <person name="Dixon D."/>
            <person name="Pyecroft S."/>
            <person name="Helgen K.M."/>
            <person name="Lesk A.M."/>
            <person name="Pringle T.H."/>
            <person name="Patterson N."/>
            <person name="Zhang Y."/>
            <person name="Kreiss A."/>
            <person name="Woods G.M."/>
            <person name="Jones M.E."/>
            <person name="Schuster S.C."/>
        </authorList>
    </citation>
    <scope>NUCLEOTIDE SEQUENCE [LARGE SCALE GENOMIC DNA]</scope>
</reference>
<dbReference type="RefSeq" id="XP_031806677.1">
    <property type="nucleotide sequence ID" value="XM_031950817.1"/>
</dbReference>
<dbReference type="InterPro" id="IPR036860">
    <property type="entry name" value="SH2_dom_sf"/>
</dbReference>
<dbReference type="OrthoDB" id="10003345at2759"/>
<organism evidence="5 6">
    <name type="scientific">Sarcophilus harrisii</name>
    <name type="common">Tasmanian devil</name>
    <name type="synonym">Sarcophilus laniarius</name>
    <dbReference type="NCBI Taxonomy" id="9305"/>
    <lineage>
        <taxon>Eukaryota</taxon>
        <taxon>Metazoa</taxon>
        <taxon>Chordata</taxon>
        <taxon>Craniata</taxon>
        <taxon>Vertebrata</taxon>
        <taxon>Euteleostomi</taxon>
        <taxon>Mammalia</taxon>
        <taxon>Metatheria</taxon>
        <taxon>Dasyuromorphia</taxon>
        <taxon>Dasyuridae</taxon>
        <taxon>Sarcophilus</taxon>
    </lineage>
</organism>
<proteinExistence type="predicted"/>
<dbReference type="STRING" id="9305.ENSSHAP00000022313"/>
<evidence type="ECO:0000256" key="3">
    <source>
        <dbReference type="SAM" id="MobiDB-lite"/>
    </source>
</evidence>
<gene>
    <name evidence="5" type="primary">SH2D4A</name>
</gene>
<dbReference type="InParanoid" id="G3X3Q8"/>
<dbReference type="RefSeq" id="XP_031806675.1">
    <property type="nucleotide sequence ID" value="XM_031950815.1"/>
</dbReference>
<dbReference type="GO" id="GO:0019902">
    <property type="term" value="F:phosphatase binding"/>
    <property type="evidence" value="ECO:0007669"/>
    <property type="project" value="Ensembl"/>
</dbReference>
<sequence>MLKQILSDMYIDPELLAELSEEQKQILFFKMREEQIRRWNEREAALEKKEAGSPGRPRPQKENKKTVSWKLGADKEVWVWVMGEHQLDKPYDVLCDEIIAERAQEQQAKKEAEELRKTQAKESSKTSKPQSLHSDSKALKNWEVPNASKRIDNEESGTEIRKASTSEEEKIQLPSGSSRNIQQMLADSINRMKTYGFQQQKKETMRKKQDEELKQVEEERTRQIYKSWKETQKSNKEEREWQESLRRSKAADEKRRSIAKQARDDYKRLSLAAQKGKGNDGTQSSQSVTQKPKRPPLPPKPQLINPLGPFGKPHRNQGVKRSVSHSDQENIITWFKEEQIPLRAGFEKNSDTIAPWFHGILTLKKANELLSTKVPGSFLIRVSEKIKGYALSYLSKDGTKHFLIDASTDSYSFLGVDQLQHSTLADLVAYHKEEPITSLGKELLLYPCGQQEHPPDYLNLFE</sequence>
<dbReference type="PRINTS" id="PR00401">
    <property type="entry name" value="SH2DOMAIN"/>
</dbReference>
<dbReference type="GeneID" id="100925658"/>
<evidence type="ECO:0000313" key="5">
    <source>
        <dbReference type="Ensembl" id="ENSSHAP00000022313.1"/>
    </source>
</evidence>
<dbReference type="AlphaFoldDB" id="G3X3Q8"/>
<protein>
    <submittedName>
        <fullName evidence="5">SH2 domain containing 4A</fullName>
    </submittedName>
</protein>
<feature type="compositionally biased region" description="Basic and acidic residues" evidence="3">
    <location>
        <begin position="149"/>
        <end position="171"/>
    </location>
</feature>
<reference evidence="5" key="3">
    <citation type="submission" date="2025-09" db="UniProtKB">
        <authorList>
            <consortium name="Ensembl"/>
        </authorList>
    </citation>
    <scope>IDENTIFICATION</scope>
</reference>
<reference evidence="5" key="2">
    <citation type="submission" date="2025-08" db="UniProtKB">
        <authorList>
            <consortium name="Ensembl"/>
        </authorList>
    </citation>
    <scope>IDENTIFICATION</scope>
</reference>
<dbReference type="Pfam" id="PF00017">
    <property type="entry name" value="SH2"/>
    <property type="match status" value="1"/>
</dbReference>
<dbReference type="InterPro" id="IPR000980">
    <property type="entry name" value="SH2"/>
</dbReference>
<dbReference type="GO" id="GO:0005829">
    <property type="term" value="C:cytosol"/>
    <property type="evidence" value="ECO:0007669"/>
    <property type="project" value="Ensembl"/>
</dbReference>
<dbReference type="OMA" id="NRMKTYG"/>
<dbReference type="Gene3D" id="3.30.505.10">
    <property type="entry name" value="SH2 domain"/>
    <property type="match status" value="1"/>
</dbReference>
<accession>G3X3Q8</accession>
<evidence type="ECO:0000256" key="1">
    <source>
        <dbReference type="ARBA" id="ARBA00022999"/>
    </source>
</evidence>
<feature type="compositionally biased region" description="Polar residues" evidence="3">
    <location>
        <begin position="174"/>
        <end position="185"/>
    </location>
</feature>
<name>G3X3Q8_SARHA</name>
<dbReference type="CTD" id="63898"/>
<evidence type="ECO:0000256" key="2">
    <source>
        <dbReference type="PROSITE-ProRule" id="PRU00191"/>
    </source>
</evidence>
<keyword evidence="1 2" id="KW-0727">SH2 domain</keyword>
<keyword evidence="6" id="KW-1185">Reference proteome</keyword>
<feature type="region of interest" description="Disordered" evidence="3">
    <location>
        <begin position="45"/>
        <end position="67"/>
    </location>
</feature>
<feature type="compositionally biased region" description="Polar residues" evidence="3">
    <location>
        <begin position="280"/>
        <end position="290"/>
    </location>
</feature>
<evidence type="ECO:0000313" key="6">
    <source>
        <dbReference type="Proteomes" id="UP000007648"/>
    </source>
</evidence>
<feature type="region of interest" description="Disordered" evidence="3">
    <location>
        <begin position="109"/>
        <end position="325"/>
    </location>
</feature>
<feature type="compositionally biased region" description="Basic and acidic residues" evidence="3">
    <location>
        <begin position="109"/>
        <end position="125"/>
    </location>
</feature>
<dbReference type="Proteomes" id="UP000007648">
    <property type="component" value="Unassembled WGS sequence"/>
</dbReference>
<dbReference type="GeneTree" id="ENSGT00940000157357"/>